<gene>
    <name evidence="1" type="ORF">GALMADRAFT_152979</name>
</gene>
<evidence type="ECO:0000313" key="2">
    <source>
        <dbReference type="Proteomes" id="UP000027222"/>
    </source>
</evidence>
<name>A0A067TGK4_GALM3</name>
<organism evidence="1 2">
    <name type="scientific">Galerina marginata (strain CBS 339.88)</name>
    <dbReference type="NCBI Taxonomy" id="685588"/>
    <lineage>
        <taxon>Eukaryota</taxon>
        <taxon>Fungi</taxon>
        <taxon>Dikarya</taxon>
        <taxon>Basidiomycota</taxon>
        <taxon>Agaricomycotina</taxon>
        <taxon>Agaricomycetes</taxon>
        <taxon>Agaricomycetidae</taxon>
        <taxon>Agaricales</taxon>
        <taxon>Agaricineae</taxon>
        <taxon>Strophariaceae</taxon>
        <taxon>Galerina</taxon>
    </lineage>
</organism>
<accession>A0A067TGK4</accession>
<proteinExistence type="predicted"/>
<dbReference type="EMBL" id="KL142370">
    <property type="protein sequence ID" value="KDR82291.1"/>
    <property type="molecule type" value="Genomic_DNA"/>
</dbReference>
<dbReference type="HOGENOM" id="CLU_2133904_0_0_1"/>
<sequence length="94" mass="10837">MSVYTGKLNYAPYATNENVFFILPYGWVERGQAYVFSTTTKDGAGVEKDFTIRDLDHKDYYWYSGVRKDENHVTLSLKNTNLVNLSSIELTKLN</sequence>
<reference evidence="2" key="1">
    <citation type="journal article" date="2014" name="Proc. Natl. Acad. Sci. U.S.A.">
        <title>Extensive sampling of basidiomycete genomes demonstrates inadequacy of the white-rot/brown-rot paradigm for wood decay fungi.</title>
        <authorList>
            <person name="Riley R."/>
            <person name="Salamov A.A."/>
            <person name="Brown D.W."/>
            <person name="Nagy L.G."/>
            <person name="Floudas D."/>
            <person name="Held B.W."/>
            <person name="Levasseur A."/>
            <person name="Lombard V."/>
            <person name="Morin E."/>
            <person name="Otillar R."/>
            <person name="Lindquist E.A."/>
            <person name="Sun H."/>
            <person name="LaButti K.M."/>
            <person name="Schmutz J."/>
            <person name="Jabbour D."/>
            <person name="Luo H."/>
            <person name="Baker S.E."/>
            <person name="Pisabarro A.G."/>
            <person name="Walton J.D."/>
            <person name="Blanchette R.A."/>
            <person name="Henrissat B."/>
            <person name="Martin F."/>
            <person name="Cullen D."/>
            <person name="Hibbett D.S."/>
            <person name="Grigoriev I.V."/>
        </authorList>
    </citation>
    <scope>NUCLEOTIDE SEQUENCE [LARGE SCALE GENOMIC DNA]</scope>
    <source>
        <strain evidence="2">CBS 339.88</strain>
    </source>
</reference>
<dbReference type="Proteomes" id="UP000027222">
    <property type="component" value="Unassembled WGS sequence"/>
</dbReference>
<keyword evidence="2" id="KW-1185">Reference proteome</keyword>
<evidence type="ECO:0000313" key="1">
    <source>
        <dbReference type="EMBL" id="KDR82291.1"/>
    </source>
</evidence>
<dbReference type="OrthoDB" id="2727133at2759"/>
<protein>
    <submittedName>
        <fullName evidence="1">Uncharacterized protein</fullName>
    </submittedName>
</protein>
<dbReference type="AlphaFoldDB" id="A0A067TGK4"/>